<evidence type="ECO:0000256" key="7">
    <source>
        <dbReference type="ARBA" id="ARBA00031259"/>
    </source>
</evidence>
<dbReference type="InterPro" id="IPR038566">
    <property type="entry name" value="Mediator_Med6_sf"/>
</dbReference>
<evidence type="ECO:0000256" key="9">
    <source>
        <dbReference type="SAM" id="MobiDB-lite"/>
    </source>
</evidence>
<proteinExistence type="inferred from homology"/>
<dbReference type="GO" id="GO:0003712">
    <property type="term" value="F:transcription coregulator activity"/>
    <property type="evidence" value="ECO:0007669"/>
    <property type="project" value="InterPro"/>
</dbReference>
<keyword evidence="11" id="KW-1185">Reference proteome</keyword>
<evidence type="ECO:0000256" key="3">
    <source>
        <dbReference type="ARBA" id="ARBA00020634"/>
    </source>
</evidence>
<dbReference type="OrthoDB" id="344220at2759"/>
<keyword evidence="6 8" id="KW-0539">Nucleus</keyword>
<feature type="region of interest" description="Disordered" evidence="9">
    <location>
        <begin position="285"/>
        <end position="338"/>
    </location>
</feature>
<organism evidence="10 11">
    <name type="scientific">Ascosphaera apis ARSEF 7405</name>
    <dbReference type="NCBI Taxonomy" id="392613"/>
    <lineage>
        <taxon>Eukaryota</taxon>
        <taxon>Fungi</taxon>
        <taxon>Dikarya</taxon>
        <taxon>Ascomycota</taxon>
        <taxon>Pezizomycotina</taxon>
        <taxon>Eurotiomycetes</taxon>
        <taxon>Eurotiomycetidae</taxon>
        <taxon>Onygenales</taxon>
        <taxon>Ascosphaeraceae</taxon>
        <taxon>Ascosphaera</taxon>
    </lineage>
</organism>
<dbReference type="AlphaFoldDB" id="A0A167X2V6"/>
<keyword evidence="5 8" id="KW-0804">Transcription</keyword>
<evidence type="ECO:0000256" key="5">
    <source>
        <dbReference type="ARBA" id="ARBA00023163"/>
    </source>
</evidence>
<comment type="caution">
    <text evidence="10">The sequence shown here is derived from an EMBL/GenBank/DDBJ whole genome shotgun (WGS) entry which is preliminary data.</text>
</comment>
<evidence type="ECO:0000256" key="2">
    <source>
        <dbReference type="ARBA" id="ARBA00007526"/>
    </source>
</evidence>
<dbReference type="Proteomes" id="UP000242877">
    <property type="component" value="Unassembled WGS sequence"/>
</dbReference>
<comment type="subcellular location">
    <subcellularLocation>
        <location evidence="1 8">Nucleus</location>
    </subcellularLocation>
</comment>
<keyword evidence="4 8" id="KW-0805">Transcription regulation</keyword>
<dbReference type="InterPro" id="IPR007018">
    <property type="entry name" value="Mediator_Med6"/>
</dbReference>
<evidence type="ECO:0000256" key="8">
    <source>
        <dbReference type="RuleBase" id="RU364143"/>
    </source>
</evidence>
<evidence type="ECO:0000313" key="11">
    <source>
        <dbReference type="Proteomes" id="UP000242877"/>
    </source>
</evidence>
<dbReference type="EMBL" id="AZGZ01000020">
    <property type="protein sequence ID" value="KZZ89566.1"/>
    <property type="molecule type" value="Genomic_DNA"/>
</dbReference>
<dbReference type="Pfam" id="PF04934">
    <property type="entry name" value="Med6"/>
    <property type="match status" value="1"/>
</dbReference>
<evidence type="ECO:0000256" key="1">
    <source>
        <dbReference type="ARBA" id="ARBA00004123"/>
    </source>
</evidence>
<comment type="subunit">
    <text evidence="8">Component of the Mediator complex.</text>
</comment>
<evidence type="ECO:0000256" key="6">
    <source>
        <dbReference type="ARBA" id="ARBA00023242"/>
    </source>
</evidence>
<protein>
    <recommendedName>
        <fullName evidence="3 8">Mediator of RNA polymerase II transcription subunit 6</fullName>
    </recommendedName>
    <alternativeName>
        <fullName evidence="7 8">Mediator complex subunit 6</fullName>
    </alternativeName>
</protein>
<dbReference type="VEuPathDB" id="FungiDB:AAP_04321"/>
<evidence type="ECO:0000313" key="10">
    <source>
        <dbReference type="EMBL" id="KZZ89566.1"/>
    </source>
</evidence>
<name>A0A167X2V6_9EURO</name>
<feature type="compositionally biased region" description="Polar residues" evidence="9">
    <location>
        <begin position="287"/>
        <end position="307"/>
    </location>
</feature>
<dbReference type="GO" id="GO:0006357">
    <property type="term" value="P:regulation of transcription by RNA polymerase II"/>
    <property type="evidence" value="ECO:0007669"/>
    <property type="project" value="InterPro"/>
</dbReference>
<comment type="function">
    <text evidence="8">Component of the Mediator complex, a coactivator involved in the regulated transcription of nearly all RNA polymerase II-dependent genes. Mediator functions as a bridge to convey information from gene-specific regulatory proteins to the basal RNA polymerase II transcription machinery. Mediator is recruited to promoters by direct interactions with regulatory proteins and serves as a scaffold for the assembly of a functional preinitiation complex with RNA polymerase II and the general transcription factors.</text>
</comment>
<dbReference type="PANTHER" id="PTHR13104">
    <property type="entry name" value="MED-6-RELATED"/>
    <property type="match status" value="1"/>
</dbReference>
<evidence type="ECO:0000256" key="4">
    <source>
        <dbReference type="ARBA" id="ARBA00023015"/>
    </source>
</evidence>
<accession>A0A167X2V6</accession>
<dbReference type="GO" id="GO:0016592">
    <property type="term" value="C:mediator complex"/>
    <property type="evidence" value="ECO:0007669"/>
    <property type="project" value="InterPro"/>
</dbReference>
<reference evidence="10 11" key="1">
    <citation type="journal article" date="2016" name="Genome Biol. Evol.">
        <title>Divergent and convergent evolution of fungal pathogenicity.</title>
        <authorList>
            <person name="Shang Y."/>
            <person name="Xiao G."/>
            <person name="Zheng P."/>
            <person name="Cen K."/>
            <person name="Zhan S."/>
            <person name="Wang C."/>
        </authorList>
    </citation>
    <scope>NUCLEOTIDE SEQUENCE [LARGE SCALE GENOMIC DNA]</scope>
    <source>
        <strain evidence="10 11">ARSEF 7405</strain>
    </source>
</reference>
<comment type="similarity">
    <text evidence="2 8">Belongs to the Mediator complex subunit 6 family.</text>
</comment>
<keyword evidence="8" id="KW-0010">Activator</keyword>
<dbReference type="Gene3D" id="3.10.450.580">
    <property type="entry name" value="Mediator complex, subunit Med6"/>
    <property type="match status" value="1"/>
</dbReference>
<sequence>MSKVTKSGDVSLEDINWRSPAHVAQMGGRLHSNNVLYYFAESPFFDPTSNNASLVAQAMRNPNMQHVMETREALENTLKMMAGLEFVVARDPLAEHAAACEAAAKATPSGQLQPQDIPEVSDIWVIRKQVRRKSHGRPDSVEILATYFIVDETIFMAPSVFRVVGNRMLSTVTSLTKAFSATSSLPLFSASHGHTYTPTVSKTLEAARLARSTNQSKSTTPIPGVTEETREFSETMTPAQSAAMLQNALNLAKGEQLMRQYGNEYIDEIPLLGEPGSFLFAARKPETQPSARQTAVPNRFTTTSSVPASAAGTKPGTPSAKMADKSVASANTNERSRK</sequence>
<feature type="compositionally biased region" description="Polar residues" evidence="9">
    <location>
        <begin position="328"/>
        <end position="338"/>
    </location>
</feature>
<gene>
    <name evidence="8" type="primary">MED6</name>
    <name evidence="10" type="ORF">AAP_04321</name>
</gene>